<dbReference type="PANTHER" id="PTHR46884">
    <property type="entry name" value="COLLECTRIN"/>
    <property type="match status" value="1"/>
</dbReference>
<keyword evidence="12" id="KW-1185">Reference proteome</keyword>
<keyword evidence="2" id="KW-1003">Cell membrane</keyword>
<evidence type="ECO:0000313" key="12">
    <source>
        <dbReference type="Proteomes" id="UP000001645"/>
    </source>
</evidence>
<dbReference type="Pfam" id="PF16959">
    <property type="entry name" value="Collectrin"/>
    <property type="match status" value="1"/>
</dbReference>
<keyword evidence="7 9" id="KW-0472">Membrane</keyword>
<dbReference type="AlphaFoldDB" id="G1NPB7"/>
<dbReference type="PROSITE" id="PS52010">
    <property type="entry name" value="COLLECTRIN_LIKE"/>
    <property type="match status" value="1"/>
</dbReference>
<dbReference type="InterPro" id="IPR031588">
    <property type="entry name" value="Collectrin_dom"/>
</dbReference>
<keyword evidence="5" id="KW-0732">Signal</keyword>
<evidence type="ECO:0000259" key="10">
    <source>
        <dbReference type="PROSITE" id="PS52010"/>
    </source>
</evidence>
<reference evidence="11" key="2">
    <citation type="submission" date="2025-08" db="UniProtKB">
        <authorList>
            <consortium name="Ensembl"/>
        </authorList>
    </citation>
    <scope>IDENTIFICATION</scope>
</reference>
<reference evidence="11" key="3">
    <citation type="submission" date="2025-09" db="UniProtKB">
        <authorList>
            <consortium name="Ensembl"/>
        </authorList>
    </citation>
    <scope>IDENTIFICATION</scope>
</reference>
<reference evidence="11 12" key="1">
    <citation type="journal article" date="2010" name="PLoS Biol.">
        <title>Multi-platform next-generation sequencing of the domestic turkey (Meleagris gallopavo): genome assembly and analysis.</title>
        <authorList>
            <person name="Dalloul R.A."/>
            <person name="Long J.A."/>
            <person name="Zimin A.V."/>
            <person name="Aslam L."/>
            <person name="Beal K."/>
            <person name="Blomberg L.A."/>
            <person name="Bouffard P."/>
            <person name="Burt D.W."/>
            <person name="Crasta O."/>
            <person name="Crooijmans R.P."/>
            <person name="Cooper K."/>
            <person name="Coulombe R.A."/>
            <person name="De S."/>
            <person name="Delany M.E."/>
            <person name="Dodgson J.B."/>
            <person name="Dong J.J."/>
            <person name="Evans C."/>
            <person name="Frederickson K.M."/>
            <person name="Flicek P."/>
            <person name="Florea L."/>
            <person name="Folkerts O."/>
            <person name="Groenen M.A."/>
            <person name="Harkins T.T."/>
            <person name="Herrero J."/>
            <person name="Hoffmann S."/>
            <person name="Megens H.J."/>
            <person name="Jiang A."/>
            <person name="de Jong P."/>
            <person name="Kaiser P."/>
            <person name="Kim H."/>
            <person name="Kim K.W."/>
            <person name="Kim S."/>
            <person name="Langenberger D."/>
            <person name="Lee M.K."/>
            <person name="Lee T."/>
            <person name="Mane S."/>
            <person name="Marcais G."/>
            <person name="Marz M."/>
            <person name="McElroy A.P."/>
            <person name="Modise T."/>
            <person name="Nefedov M."/>
            <person name="Notredame C."/>
            <person name="Paton I.R."/>
            <person name="Payne W.S."/>
            <person name="Pertea G."/>
            <person name="Prickett D."/>
            <person name="Puiu D."/>
            <person name="Qioa D."/>
            <person name="Raineri E."/>
            <person name="Ruffier M."/>
            <person name="Salzberg S.L."/>
            <person name="Schatz M.C."/>
            <person name="Scheuring C."/>
            <person name="Schmidt C.J."/>
            <person name="Schroeder S."/>
            <person name="Searle S.M."/>
            <person name="Smith E.J."/>
            <person name="Smith J."/>
            <person name="Sonstegard T.S."/>
            <person name="Stadler P.F."/>
            <person name="Tafer H."/>
            <person name="Tu Z.J."/>
            <person name="Van Tassell C.P."/>
            <person name="Vilella A.J."/>
            <person name="Williams K.P."/>
            <person name="Yorke J.A."/>
            <person name="Zhang L."/>
            <person name="Zhang H.B."/>
            <person name="Zhang X."/>
            <person name="Zhang Y."/>
            <person name="Reed K.M."/>
        </authorList>
    </citation>
    <scope>NUCLEOTIDE SEQUENCE [LARGE SCALE GENOMIC DNA]</scope>
</reference>
<evidence type="ECO:0000256" key="6">
    <source>
        <dbReference type="ARBA" id="ARBA00022989"/>
    </source>
</evidence>
<keyword evidence="6 9" id="KW-1133">Transmembrane helix</keyword>
<proteinExistence type="predicted"/>
<evidence type="ECO:0000256" key="5">
    <source>
        <dbReference type="ARBA" id="ARBA00022729"/>
    </source>
</evidence>
<dbReference type="Bgee" id="ENSMGAG00000014690">
    <property type="expression patterns" value="Expressed in pancreas and 4 other cell types or tissues"/>
</dbReference>
<dbReference type="HOGENOM" id="CLU_108544_0_0_1"/>
<evidence type="ECO:0000256" key="8">
    <source>
        <dbReference type="ARBA" id="ARBA00023180"/>
    </source>
</evidence>
<evidence type="ECO:0000256" key="9">
    <source>
        <dbReference type="SAM" id="Phobius"/>
    </source>
</evidence>
<evidence type="ECO:0000256" key="3">
    <source>
        <dbReference type="ARBA" id="ARBA00022553"/>
    </source>
</evidence>
<evidence type="ECO:0000313" key="11">
    <source>
        <dbReference type="Ensembl" id="ENSMGAP00000015564.3"/>
    </source>
</evidence>
<feature type="domain" description="Collectrin-like" evidence="10">
    <location>
        <begin position="1"/>
        <end position="123"/>
    </location>
</feature>
<dbReference type="GO" id="GO:0005886">
    <property type="term" value="C:plasma membrane"/>
    <property type="evidence" value="ECO:0007669"/>
    <property type="project" value="UniProtKB-SubCell"/>
</dbReference>
<dbReference type="InParanoid" id="G1NPB7"/>
<accession>G1NPB7</accession>
<organism evidence="11 12">
    <name type="scientific">Meleagris gallopavo</name>
    <name type="common">Wild turkey</name>
    <dbReference type="NCBI Taxonomy" id="9103"/>
    <lineage>
        <taxon>Eukaryota</taxon>
        <taxon>Metazoa</taxon>
        <taxon>Chordata</taxon>
        <taxon>Craniata</taxon>
        <taxon>Vertebrata</taxon>
        <taxon>Euteleostomi</taxon>
        <taxon>Archelosauria</taxon>
        <taxon>Archosauria</taxon>
        <taxon>Dinosauria</taxon>
        <taxon>Saurischia</taxon>
        <taxon>Theropoda</taxon>
        <taxon>Coelurosauria</taxon>
        <taxon>Aves</taxon>
        <taxon>Neognathae</taxon>
        <taxon>Galloanserae</taxon>
        <taxon>Galliformes</taxon>
        <taxon>Phasianidae</taxon>
        <taxon>Meleagridinae</taxon>
        <taxon>Meleagris</taxon>
    </lineage>
</organism>
<dbReference type="PANTHER" id="PTHR46884:SF1">
    <property type="entry name" value="COLLECTRIN"/>
    <property type="match status" value="1"/>
</dbReference>
<dbReference type="GeneTree" id="ENSGT00940000158077"/>
<comment type="subcellular location">
    <subcellularLocation>
        <location evidence="1">Cell membrane</location>
        <topology evidence="1">Single-pass type I membrane protein</topology>
    </subcellularLocation>
</comment>
<dbReference type="Proteomes" id="UP000001645">
    <property type="component" value="Chromosome 1"/>
</dbReference>
<keyword evidence="4 9" id="KW-0812">Transmembrane</keyword>
<evidence type="ECO:0000256" key="2">
    <source>
        <dbReference type="ARBA" id="ARBA00022475"/>
    </source>
</evidence>
<name>G1NPB7_MELGA</name>
<dbReference type="GO" id="GO:0051957">
    <property type="term" value="P:positive regulation of amino acid transport"/>
    <property type="evidence" value="ECO:0007669"/>
    <property type="project" value="TreeGrafter"/>
</dbReference>
<dbReference type="GO" id="GO:0070062">
    <property type="term" value="C:extracellular exosome"/>
    <property type="evidence" value="ECO:0007669"/>
    <property type="project" value="TreeGrafter"/>
</dbReference>
<dbReference type="Ensembl" id="ENSMGAT00000016522.3">
    <property type="protein sequence ID" value="ENSMGAP00000015564.3"/>
    <property type="gene ID" value="ENSMGAG00000014690.3"/>
</dbReference>
<evidence type="ECO:0000256" key="4">
    <source>
        <dbReference type="ARBA" id="ARBA00022692"/>
    </source>
</evidence>
<sequence>MGKENEKMSRGRISEAFRLDDNTLEFEGIVPTLATPYEPPVTIWLILFGVVMSLIVIGVIVLIITGQRDRRKKNKESTERENLEEKSEVTITIENGIPCETLDLKAGHVNGVFAADDERFTSL</sequence>
<evidence type="ECO:0000256" key="1">
    <source>
        <dbReference type="ARBA" id="ARBA00004251"/>
    </source>
</evidence>
<keyword evidence="3" id="KW-0597">Phosphoprotein</keyword>
<protein>
    <recommendedName>
        <fullName evidence="10">Collectrin-like domain-containing protein</fullName>
    </recommendedName>
</protein>
<evidence type="ECO:0000256" key="7">
    <source>
        <dbReference type="ARBA" id="ARBA00023136"/>
    </source>
</evidence>
<dbReference type="FunCoup" id="G1NPB7">
    <property type="interactions" value="1"/>
</dbReference>
<feature type="transmembrane region" description="Helical" evidence="9">
    <location>
        <begin position="41"/>
        <end position="65"/>
    </location>
</feature>
<dbReference type="InterPro" id="IPR042944">
    <property type="entry name" value="Collectrin"/>
</dbReference>
<keyword evidence="8" id="KW-0325">Glycoprotein</keyword>